<dbReference type="PANTHER" id="PTHR30133:SF2">
    <property type="entry name" value="ARGININE ABC TRANSPORTER PERMEASE PROTEIN ARTQ"/>
    <property type="match status" value="1"/>
</dbReference>
<feature type="transmembrane region" description="Helical" evidence="9">
    <location>
        <begin position="24"/>
        <end position="48"/>
    </location>
</feature>
<accession>A0A418WJ76</accession>
<evidence type="ECO:0000256" key="3">
    <source>
        <dbReference type="ARBA" id="ARBA00022448"/>
    </source>
</evidence>
<keyword evidence="8 9" id="KW-0472">Membrane</keyword>
<dbReference type="Pfam" id="PF00528">
    <property type="entry name" value="BPD_transp_1"/>
    <property type="match status" value="1"/>
</dbReference>
<dbReference type="InterPro" id="IPR000515">
    <property type="entry name" value="MetI-like"/>
</dbReference>
<evidence type="ECO:0000256" key="8">
    <source>
        <dbReference type="ARBA" id="ARBA00023136"/>
    </source>
</evidence>
<dbReference type="EMBL" id="QYUK01000011">
    <property type="protein sequence ID" value="RJF90074.1"/>
    <property type="molecule type" value="Genomic_DNA"/>
</dbReference>
<feature type="transmembrane region" description="Helical" evidence="9">
    <location>
        <begin position="228"/>
        <end position="249"/>
    </location>
</feature>
<evidence type="ECO:0000256" key="2">
    <source>
        <dbReference type="ARBA" id="ARBA00010072"/>
    </source>
</evidence>
<comment type="similarity">
    <text evidence="2">Belongs to the binding-protein-dependent transport system permease family. HisMQ subfamily.</text>
</comment>
<comment type="subcellular location">
    <subcellularLocation>
        <location evidence="1">Cell inner membrane</location>
        <topology evidence="1">Multi-pass membrane protein</topology>
    </subcellularLocation>
    <subcellularLocation>
        <location evidence="9">Cell membrane</location>
        <topology evidence="9">Multi-pass membrane protein</topology>
    </subcellularLocation>
</comment>
<evidence type="ECO:0000256" key="9">
    <source>
        <dbReference type="RuleBase" id="RU363032"/>
    </source>
</evidence>
<evidence type="ECO:0000256" key="1">
    <source>
        <dbReference type="ARBA" id="ARBA00004429"/>
    </source>
</evidence>
<evidence type="ECO:0000256" key="4">
    <source>
        <dbReference type="ARBA" id="ARBA00022475"/>
    </source>
</evidence>
<dbReference type="GO" id="GO:0022857">
    <property type="term" value="F:transmembrane transporter activity"/>
    <property type="evidence" value="ECO:0007669"/>
    <property type="project" value="InterPro"/>
</dbReference>
<dbReference type="GO" id="GO:0043190">
    <property type="term" value="C:ATP-binding cassette (ABC) transporter complex"/>
    <property type="evidence" value="ECO:0007669"/>
    <property type="project" value="InterPro"/>
</dbReference>
<dbReference type="Proteomes" id="UP000284605">
    <property type="component" value="Unassembled WGS sequence"/>
</dbReference>
<evidence type="ECO:0000256" key="7">
    <source>
        <dbReference type="ARBA" id="ARBA00022989"/>
    </source>
</evidence>
<evidence type="ECO:0000256" key="6">
    <source>
        <dbReference type="ARBA" id="ARBA00022692"/>
    </source>
</evidence>
<gene>
    <name evidence="11" type="ORF">D3874_18605</name>
</gene>
<keyword evidence="12" id="KW-1185">Reference proteome</keyword>
<organism evidence="11 12">
    <name type="scientific">Oleomonas cavernae</name>
    <dbReference type="NCBI Taxonomy" id="2320859"/>
    <lineage>
        <taxon>Bacteria</taxon>
        <taxon>Pseudomonadati</taxon>
        <taxon>Pseudomonadota</taxon>
        <taxon>Alphaproteobacteria</taxon>
        <taxon>Acetobacterales</taxon>
        <taxon>Acetobacteraceae</taxon>
        <taxon>Oleomonas</taxon>
    </lineage>
</organism>
<dbReference type="Gene3D" id="1.10.3720.10">
    <property type="entry name" value="MetI-like"/>
    <property type="match status" value="1"/>
</dbReference>
<proteinExistence type="inferred from homology"/>
<keyword evidence="7 9" id="KW-1133">Transmembrane helix</keyword>
<dbReference type="InterPro" id="IPR035906">
    <property type="entry name" value="MetI-like_sf"/>
</dbReference>
<evidence type="ECO:0000313" key="12">
    <source>
        <dbReference type="Proteomes" id="UP000284605"/>
    </source>
</evidence>
<dbReference type="SUPFAM" id="SSF161098">
    <property type="entry name" value="MetI-like"/>
    <property type="match status" value="1"/>
</dbReference>
<dbReference type="NCBIfam" id="TIGR01726">
    <property type="entry name" value="HEQRo_perm_3TM"/>
    <property type="match status" value="1"/>
</dbReference>
<dbReference type="InterPro" id="IPR010065">
    <property type="entry name" value="AA_ABC_transptr_permease_3TM"/>
</dbReference>
<feature type="transmembrane region" description="Helical" evidence="9">
    <location>
        <begin position="186"/>
        <end position="208"/>
    </location>
</feature>
<feature type="domain" description="ABC transmembrane type-1" evidence="10">
    <location>
        <begin position="22"/>
        <end position="248"/>
    </location>
</feature>
<keyword evidence="3 9" id="KW-0813">Transport</keyword>
<feature type="transmembrane region" description="Helical" evidence="9">
    <location>
        <begin position="127"/>
        <end position="145"/>
    </location>
</feature>
<evidence type="ECO:0000313" key="11">
    <source>
        <dbReference type="EMBL" id="RJF90074.1"/>
    </source>
</evidence>
<keyword evidence="5" id="KW-0997">Cell inner membrane</keyword>
<name>A0A418WJ76_9PROT</name>
<dbReference type="OrthoDB" id="9815029at2"/>
<dbReference type="InterPro" id="IPR051613">
    <property type="entry name" value="ABC_transp_permease_HisMQ"/>
</dbReference>
<protein>
    <submittedName>
        <fullName evidence="11">ABC transporter permease</fullName>
    </submittedName>
</protein>
<keyword evidence="6 9" id="KW-0812">Transmembrane</keyword>
<evidence type="ECO:0000256" key="5">
    <source>
        <dbReference type="ARBA" id="ARBA00022519"/>
    </source>
</evidence>
<keyword evidence="4" id="KW-1003">Cell membrane</keyword>
<dbReference type="PANTHER" id="PTHR30133">
    <property type="entry name" value="CATIONIC AMINO ACID TRANSPORTER, MEMBRANE COMPONENT"/>
    <property type="match status" value="1"/>
</dbReference>
<sequence>MRYVDLLSFGPTGWGDDLWTGTKLTLHLAVVSLGVGLIIGLLGAGAKLAPNKWLNRLGDAYTTVIRGIPELLTLLLIYYGLQFGLQGALALLDTPALCAALDLGAKLDSLGLEAANASICTDEPVEVSGFAAGVIALSLVFGAFATEVFRGAILSVPGGQLEAARAIGMSRALVIRRILLPQVWRFALPGLGNLWLVLIKDTSLISVIAFDELMRKTFIAVGVVKEPFLFFGVACLVYLAITGVSMIAFNRVERWASRGVRRV</sequence>
<comment type="caution">
    <text evidence="11">The sequence shown here is derived from an EMBL/GenBank/DDBJ whole genome shotgun (WGS) entry which is preliminary data.</text>
</comment>
<feature type="transmembrane region" description="Helical" evidence="9">
    <location>
        <begin position="60"/>
        <end position="81"/>
    </location>
</feature>
<reference evidence="11 12" key="1">
    <citation type="submission" date="2018-09" db="EMBL/GenBank/DDBJ databases">
        <authorList>
            <person name="Zhu H."/>
        </authorList>
    </citation>
    <scope>NUCLEOTIDE SEQUENCE [LARGE SCALE GENOMIC DNA]</scope>
    <source>
        <strain evidence="11 12">K1W22B-8</strain>
    </source>
</reference>
<dbReference type="PROSITE" id="PS50928">
    <property type="entry name" value="ABC_TM1"/>
    <property type="match status" value="1"/>
</dbReference>
<evidence type="ECO:0000259" key="10">
    <source>
        <dbReference type="PROSITE" id="PS50928"/>
    </source>
</evidence>
<dbReference type="CDD" id="cd06261">
    <property type="entry name" value="TM_PBP2"/>
    <property type="match status" value="1"/>
</dbReference>
<dbReference type="AlphaFoldDB" id="A0A418WJ76"/>